<feature type="transmembrane region" description="Helical" evidence="7">
    <location>
        <begin position="329"/>
        <end position="349"/>
    </location>
</feature>
<feature type="transmembrane region" description="Helical" evidence="7">
    <location>
        <begin position="211"/>
        <end position="235"/>
    </location>
</feature>
<feature type="transmembrane region" description="Helical" evidence="7">
    <location>
        <begin position="153"/>
        <end position="172"/>
    </location>
</feature>
<keyword evidence="4 7" id="KW-0812">Transmembrane</keyword>
<reference evidence="8" key="1">
    <citation type="submission" date="2023-03" db="EMBL/GenBank/DDBJ databases">
        <title>Parabacteroides distasonis, a bacteria resistant against UC.</title>
        <authorList>
            <person name="Dai W."/>
        </authorList>
    </citation>
    <scope>NUCLEOTIDE SEQUENCE</scope>
    <source>
        <strain evidence="8">F1-28</strain>
    </source>
</reference>
<comment type="similarity">
    <text evidence="2">Belongs to the polysaccharide synthase family.</text>
</comment>
<dbReference type="Proteomes" id="UP001221009">
    <property type="component" value="Chromosome"/>
</dbReference>
<protein>
    <submittedName>
        <fullName evidence="8">Oligosaccharide flippase family protein</fullName>
    </submittedName>
</protein>
<comment type="subcellular location">
    <subcellularLocation>
        <location evidence="1">Cell membrane</location>
        <topology evidence="1">Multi-pass membrane protein</topology>
    </subcellularLocation>
</comment>
<dbReference type="PANTHER" id="PTHR30250:SF10">
    <property type="entry name" value="LIPOPOLYSACCHARIDE BIOSYNTHESIS PROTEIN WZXC"/>
    <property type="match status" value="1"/>
</dbReference>
<dbReference type="AlphaFoldDB" id="A0AAX3QTK8"/>
<dbReference type="RefSeq" id="WP_122144835.1">
    <property type="nucleotide sequence ID" value="NZ_CP120353.1"/>
</dbReference>
<feature type="transmembrane region" description="Helical" evidence="7">
    <location>
        <begin position="361"/>
        <end position="382"/>
    </location>
</feature>
<evidence type="ECO:0000313" key="9">
    <source>
        <dbReference type="Proteomes" id="UP001221009"/>
    </source>
</evidence>
<feature type="transmembrane region" description="Helical" evidence="7">
    <location>
        <begin position="118"/>
        <end position="141"/>
    </location>
</feature>
<keyword evidence="6 7" id="KW-0472">Membrane</keyword>
<dbReference type="InterPro" id="IPR050833">
    <property type="entry name" value="Poly_Biosynth_Transport"/>
</dbReference>
<name>A0AAX3QTK8_PARDI</name>
<keyword evidence="5 7" id="KW-1133">Transmembrane helix</keyword>
<evidence type="ECO:0000256" key="7">
    <source>
        <dbReference type="SAM" id="Phobius"/>
    </source>
</evidence>
<gene>
    <name evidence="8" type="ORF">P2T59_10225</name>
</gene>
<evidence type="ECO:0000256" key="2">
    <source>
        <dbReference type="ARBA" id="ARBA00007430"/>
    </source>
</evidence>
<feature type="transmembrane region" description="Helical" evidence="7">
    <location>
        <begin position="298"/>
        <end position="317"/>
    </location>
</feature>
<dbReference type="PANTHER" id="PTHR30250">
    <property type="entry name" value="PST FAMILY PREDICTED COLANIC ACID TRANSPORTER"/>
    <property type="match status" value="1"/>
</dbReference>
<feature type="transmembrane region" description="Helical" evidence="7">
    <location>
        <begin position="388"/>
        <end position="411"/>
    </location>
</feature>
<accession>A0AAX3QTK8</accession>
<evidence type="ECO:0000256" key="3">
    <source>
        <dbReference type="ARBA" id="ARBA00022475"/>
    </source>
</evidence>
<feature type="transmembrane region" description="Helical" evidence="7">
    <location>
        <begin position="44"/>
        <end position="66"/>
    </location>
</feature>
<feature type="transmembrane region" description="Helical" evidence="7">
    <location>
        <begin position="447"/>
        <end position="468"/>
    </location>
</feature>
<dbReference type="Pfam" id="PF13440">
    <property type="entry name" value="Polysacc_synt_3"/>
    <property type="match status" value="1"/>
</dbReference>
<dbReference type="EMBL" id="CP120353">
    <property type="protein sequence ID" value="WET66342.1"/>
    <property type="molecule type" value="Genomic_DNA"/>
</dbReference>
<evidence type="ECO:0000256" key="6">
    <source>
        <dbReference type="ARBA" id="ARBA00023136"/>
    </source>
</evidence>
<evidence type="ECO:0000256" key="4">
    <source>
        <dbReference type="ARBA" id="ARBA00022692"/>
    </source>
</evidence>
<dbReference type="GO" id="GO:0005886">
    <property type="term" value="C:plasma membrane"/>
    <property type="evidence" value="ECO:0007669"/>
    <property type="project" value="UniProtKB-SubCell"/>
</dbReference>
<organism evidence="8 9">
    <name type="scientific">Parabacteroides distasonis</name>
    <dbReference type="NCBI Taxonomy" id="823"/>
    <lineage>
        <taxon>Bacteria</taxon>
        <taxon>Pseudomonadati</taxon>
        <taxon>Bacteroidota</taxon>
        <taxon>Bacteroidia</taxon>
        <taxon>Bacteroidales</taxon>
        <taxon>Tannerellaceae</taxon>
        <taxon>Parabacteroides</taxon>
    </lineage>
</organism>
<evidence type="ECO:0000256" key="5">
    <source>
        <dbReference type="ARBA" id="ARBA00022989"/>
    </source>
</evidence>
<feature type="transmembrane region" description="Helical" evidence="7">
    <location>
        <begin position="87"/>
        <end position="106"/>
    </location>
</feature>
<evidence type="ECO:0000313" key="8">
    <source>
        <dbReference type="EMBL" id="WET66342.1"/>
    </source>
</evidence>
<proteinExistence type="inferred from homology"/>
<sequence>MIFEENIFGKIVTAAKWSIVTEILSKIIPPVTNMILARIFTPDVFGIMATITMVITFADVFVESGFQKFLIQHNFSNIKEEYEYMSVAFWANLIFSFIIWGVLVIFNQTIARLVGNEGLGYLIVITGMTIPLYGIIGIQGCKIKKELKFKKLFYVRFITSILPLFITVPLALLGFGYWALIIGCIIGAFIQSLLLFYVGKFLPIMFFSKQYLFHMLQFGIWTILDGIAIWLTAWIDSFLIANYMSDYYLGLYKNTSSMIFSFFSIVTAAMIPVLFSALSRFQNDQEMFNKTFLNTQNVLALALLPLGTILYFYRAFVTNILFGSAWIEAADIVGVMAITTVIRILFVSIYSEVYRAKGKFYLPLIMQLVDLCVLVPICVISVKYGFWALVYARSFVRLDLIIPMLVVTNILCGITPLNTIKNVLNPFIATVFMIICILIMQSVYESFLWSIISIFISASMYLLVLFFFKKERCMMLSMFGKFKCA</sequence>
<feature type="transmembrane region" description="Helical" evidence="7">
    <location>
        <begin position="423"/>
        <end position="441"/>
    </location>
</feature>
<feature type="transmembrane region" description="Helical" evidence="7">
    <location>
        <begin position="178"/>
        <end position="199"/>
    </location>
</feature>
<keyword evidence="3" id="KW-1003">Cell membrane</keyword>
<evidence type="ECO:0000256" key="1">
    <source>
        <dbReference type="ARBA" id="ARBA00004651"/>
    </source>
</evidence>
<feature type="transmembrane region" description="Helical" evidence="7">
    <location>
        <begin position="255"/>
        <end position="278"/>
    </location>
</feature>